<keyword evidence="4" id="KW-1185">Reference proteome</keyword>
<dbReference type="KEGG" id="csep:CP523_04100"/>
<name>A0A9N7JKU0_CLOSE</name>
<gene>
    <name evidence="1" type="ORF">CP523_04100</name>
    <name evidence="2" type="ORF">NH397_12340</name>
</gene>
<dbReference type="GeneID" id="303559867"/>
<evidence type="ECO:0000313" key="4">
    <source>
        <dbReference type="Proteomes" id="UP001055437"/>
    </source>
</evidence>
<reference evidence="1 3" key="1">
    <citation type="submission" date="2017-09" db="EMBL/GenBank/DDBJ databases">
        <authorList>
            <person name="Thomas P."/>
            <person name="Seyboldt C."/>
        </authorList>
    </citation>
    <scope>NUCLEOTIDE SEQUENCE [LARGE SCALE GENOMIC DNA]</scope>
    <source>
        <strain evidence="1 3">DSM 7534</strain>
    </source>
</reference>
<sequence length="114" mass="12990">MAYRELIKDHYDDLNNLNSLLNSMVNSYRLLIAGASELYSISLAKKSDVKDAIDRANKLGDVIDDLLDTVQDCGGSYFKYCTIMSKYVKAQTDKNNVLTEVDYELDFDNSERDE</sequence>
<evidence type="ECO:0000313" key="1">
    <source>
        <dbReference type="EMBL" id="AYE33711.1"/>
    </source>
</evidence>
<reference evidence="2" key="2">
    <citation type="submission" date="2022-06" db="EMBL/GenBank/DDBJ databases">
        <authorList>
            <person name="Holder M.E."/>
            <person name="Ajami N.J."/>
            <person name="Petrosino J.F."/>
        </authorList>
    </citation>
    <scope>NUCLEOTIDE SEQUENCE</scope>
    <source>
        <strain evidence="2">RMA 8861</strain>
    </source>
</reference>
<dbReference type="AlphaFoldDB" id="A0A9N7JKU0"/>
<dbReference type="EMBL" id="CP023671">
    <property type="protein sequence ID" value="AYE33711.1"/>
    <property type="molecule type" value="Genomic_DNA"/>
</dbReference>
<protein>
    <submittedName>
        <fullName evidence="1">Uncharacterized protein</fullName>
    </submittedName>
</protein>
<dbReference type="RefSeq" id="WP_066676892.1">
    <property type="nucleotide sequence ID" value="NZ_CABMIZ010000020.1"/>
</dbReference>
<evidence type="ECO:0000313" key="2">
    <source>
        <dbReference type="EMBL" id="USS00270.1"/>
    </source>
</evidence>
<dbReference type="Proteomes" id="UP000280586">
    <property type="component" value="Chromosome"/>
</dbReference>
<organism evidence="1 3">
    <name type="scientific">Clostridium septicum</name>
    <dbReference type="NCBI Taxonomy" id="1504"/>
    <lineage>
        <taxon>Bacteria</taxon>
        <taxon>Bacillati</taxon>
        <taxon>Bacillota</taxon>
        <taxon>Clostridia</taxon>
        <taxon>Eubacteriales</taxon>
        <taxon>Clostridiaceae</taxon>
        <taxon>Clostridium</taxon>
    </lineage>
</organism>
<proteinExistence type="predicted"/>
<evidence type="ECO:0000313" key="3">
    <source>
        <dbReference type="Proteomes" id="UP000280586"/>
    </source>
</evidence>
<dbReference type="EMBL" id="CP099799">
    <property type="protein sequence ID" value="USS00270.1"/>
    <property type="molecule type" value="Genomic_DNA"/>
</dbReference>
<accession>A0A9N7JKU0</accession>
<dbReference type="OrthoDB" id="1680245at2"/>
<dbReference type="Proteomes" id="UP001055437">
    <property type="component" value="Chromosome"/>
</dbReference>